<evidence type="ECO:0000259" key="2">
    <source>
        <dbReference type="PROSITE" id="PS50894"/>
    </source>
</evidence>
<dbReference type="GO" id="GO:0004672">
    <property type="term" value="F:protein kinase activity"/>
    <property type="evidence" value="ECO:0007669"/>
    <property type="project" value="UniProtKB-ARBA"/>
</dbReference>
<keyword evidence="4" id="KW-1185">Reference proteome</keyword>
<comment type="caution">
    <text evidence="3">The sequence shown here is derived from an EMBL/GenBank/DDBJ whole genome shotgun (WGS) entry which is preliminary data.</text>
</comment>
<dbReference type="PROSITE" id="PS50894">
    <property type="entry name" value="HPT"/>
    <property type="match status" value="1"/>
</dbReference>
<dbReference type="GO" id="GO:0000160">
    <property type="term" value="P:phosphorelay signal transduction system"/>
    <property type="evidence" value="ECO:0007669"/>
    <property type="project" value="InterPro"/>
</dbReference>
<dbReference type="Gene3D" id="1.20.120.160">
    <property type="entry name" value="HPT domain"/>
    <property type="match status" value="1"/>
</dbReference>
<protein>
    <submittedName>
        <fullName evidence="3">Hpt domain-containing protein</fullName>
    </submittedName>
</protein>
<name>A0A7X1B797_9BACT</name>
<organism evidence="3 4">
    <name type="scientific">Pelagicoccus albus</name>
    <dbReference type="NCBI Taxonomy" id="415222"/>
    <lineage>
        <taxon>Bacteria</taxon>
        <taxon>Pseudomonadati</taxon>
        <taxon>Verrucomicrobiota</taxon>
        <taxon>Opitutia</taxon>
        <taxon>Puniceicoccales</taxon>
        <taxon>Pelagicoccaceae</taxon>
        <taxon>Pelagicoccus</taxon>
    </lineage>
</organism>
<dbReference type="InterPro" id="IPR036641">
    <property type="entry name" value="HPT_dom_sf"/>
</dbReference>
<dbReference type="SUPFAM" id="SSF47226">
    <property type="entry name" value="Histidine-containing phosphotransfer domain, HPT domain"/>
    <property type="match status" value="1"/>
</dbReference>
<evidence type="ECO:0000313" key="4">
    <source>
        <dbReference type="Proteomes" id="UP000526501"/>
    </source>
</evidence>
<reference evidence="3 4" key="1">
    <citation type="submission" date="2020-07" db="EMBL/GenBank/DDBJ databases">
        <authorList>
            <person name="Feng X."/>
        </authorList>
    </citation>
    <scope>NUCLEOTIDE SEQUENCE [LARGE SCALE GENOMIC DNA]</scope>
    <source>
        <strain evidence="3 4">JCM23202</strain>
    </source>
</reference>
<keyword evidence="1" id="KW-0597">Phosphoprotein</keyword>
<dbReference type="InterPro" id="IPR008207">
    <property type="entry name" value="Sig_transdc_His_kin_Hpt_dom"/>
</dbReference>
<feature type="modified residue" description="Phosphohistidine" evidence="1">
    <location>
        <position position="62"/>
    </location>
</feature>
<evidence type="ECO:0000256" key="1">
    <source>
        <dbReference type="PROSITE-ProRule" id="PRU00110"/>
    </source>
</evidence>
<gene>
    <name evidence="3" type="ORF">H5P27_13035</name>
</gene>
<proteinExistence type="predicted"/>
<accession>A0A7X1B797</accession>
<dbReference type="RefSeq" id="WP_185660837.1">
    <property type="nucleotide sequence ID" value="NZ_CAWPOO010000012.1"/>
</dbReference>
<evidence type="ECO:0000313" key="3">
    <source>
        <dbReference type="EMBL" id="MBC2606971.1"/>
    </source>
</evidence>
<dbReference type="EMBL" id="JACHVC010000012">
    <property type="protein sequence ID" value="MBC2606971.1"/>
    <property type="molecule type" value="Genomic_DNA"/>
</dbReference>
<sequence>MSDSELIDWEQLEMIFGEEDEEFDEDMADLFHEFVEDGNGQFSLINGTEFEADKAKVAKESHKLKGSSSNFGFTRVAEVLAHIEDDIATLTFEDFSASISEARSLFDASIQKVMERYPALGVGQN</sequence>
<dbReference type="AlphaFoldDB" id="A0A7X1B797"/>
<dbReference type="Pfam" id="PF01627">
    <property type="entry name" value="Hpt"/>
    <property type="match status" value="1"/>
</dbReference>
<feature type="domain" description="HPt" evidence="2">
    <location>
        <begin position="23"/>
        <end position="120"/>
    </location>
</feature>
<dbReference type="Proteomes" id="UP000526501">
    <property type="component" value="Unassembled WGS sequence"/>
</dbReference>